<dbReference type="Pfam" id="PF23627">
    <property type="entry name" value="LisH_WDR26"/>
    <property type="match status" value="1"/>
</dbReference>
<dbReference type="SMART" id="SM00320">
    <property type="entry name" value="WD40"/>
    <property type="match status" value="6"/>
</dbReference>
<dbReference type="OrthoDB" id="972532at2759"/>
<feature type="repeat" description="WD" evidence="3">
    <location>
        <begin position="192"/>
        <end position="224"/>
    </location>
</feature>
<dbReference type="InterPro" id="IPR019775">
    <property type="entry name" value="WD40_repeat_CS"/>
</dbReference>
<dbReference type="SUPFAM" id="SSF50978">
    <property type="entry name" value="WD40 repeat-like"/>
    <property type="match status" value="1"/>
</dbReference>
<evidence type="ECO:0000256" key="3">
    <source>
        <dbReference type="PROSITE-ProRule" id="PRU00221"/>
    </source>
</evidence>
<dbReference type="GO" id="GO:0043161">
    <property type="term" value="P:proteasome-mediated ubiquitin-dependent protein catabolic process"/>
    <property type="evidence" value="ECO:0007669"/>
    <property type="project" value="TreeGrafter"/>
</dbReference>
<evidence type="ECO:0000256" key="4">
    <source>
        <dbReference type="SAM" id="MobiDB-lite"/>
    </source>
</evidence>
<comment type="caution">
    <text evidence="5">The sequence shown here is derived from an EMBL/GenBank/DDBJ whole genome shotgun (WGS) entry which is preliminary data.</text>
</comment>
<dbReference type="InterPro" id="IPR015943">
    <property type="entry name" value="WD40/YVTN_repeat-like_dom_sf"/>
</dbReference>
<dbReference type="InParanoid" id="A0A409W0X1"/>
<evidence type="ECO:0000313" key="6">
    <source>
        <dbReference type="Proteomes" id="UP000284842"/>
    </source>
</evidence>
<feature type="compositionally biased region" description="Low complexity" evidence="4">
    <location>
        <begin position="1"/>
        <end position="20"/>
    </location>
</feature>
<dbReference type="Proteomes" id="UP000284842">
    <property type="component" value="Unassembled WGS sequence"/>
</dbReference>
<feature type="region of interest" description="Disordered" evidence="4">
    <location>
        <begin position="1"/>
        <end position="66"/>
    </location>
</feature>
<reference evidence="5 6" key="1">
    <citation type="journal article" date="2018" name="Evol. Lett.">
        <title>Horizontal gene cluster transfer increased hallucinogenic mushroom diversity.</title>
        <authorList>
            <person name="Reynolds H.T."/>
            <person name="Vijayakumar V."/>
            <person name="Gluck-Thaler E."/>
            <person name="Korotkin H.B."/>
            <person name="Matheny P.B."/>
            <person name="Slot J.C."/>
        </authorList>
    </citation>
    <scope>NUCLEOTIDE SEQUENCE [LARGE SCALE GENOMIC DNA]</scope>
    <source>
        <strain evidence="5 6">2629</strain>
    </source>
</reference>
<dbReference type="PANTHER" id="PTHR22838:SF0">
    <property type="entry name" value="WD REPEAT-CONTAINING PROTEIN 26"/>
    <property type="match status" value="1"/>
</dbReference>
<accession>A0A409W0X1</accession>
<feature type="compositionally biased region" description="Low complexity" evidence="4">
    <location>
        <begin position="36"/>
        <end position="47"/>
    </location>
</feature>
<dbReference type="Gene3D" id="2.130.10.10">
    <property type="entry name" value="YVTN repeat-like/Quinoprotein amine dehydrogenase"/>
    <property type="match status" value="3"/>
</dbReference>
<proteinExistence type="predicted"/>
<protein>
    <submittedName>
        <fullName evidence="5">Uncharacterized protein</fullName>
    </submittedName>
</protein>
<sequence length="562" mass="61600">MIRLTQSDLDSPLSTSPDTSALAGPSSGNGVSKGYTNGFSSSSNGTSAGVTQTSNGTRHGKSITTVNLPGTTLYDDSFVDREEFVRLVIQSLRDVGYLLILCSESEDLRKRANWDGAAGTSRQRLLETLHNYIPSAVMIPQRRFATLLDQSRAYQRSQCIYHNTPLEAEQFSLYSDHHCNAYDFPTVTTTILDEHKDEVWNMVWSHDGAYLASASKDRSAIIWQRGKSIADHSSVGEWSVVHQLKEHPYPVGCLAWSLDDKILLTCSDQIIKLWNTKNGHLIDTLDKHSETVTAISWLPDGSGFISGGLDRRIIIWNADGKVRDSWGTTTIRLTDLAVTPDYTHIIAVGMESDIPPRGQNGDGSSVATNGASPVPSKTHKIIVYDAATKEVKSLTRLEGELTSVQVSQDSQYALINHSPNEVHLWDIHTGRIARKYAGQSQGRHVIRSCFGGVDGNFVVSGSEDGNVYVWHRETATLLEVLSGHGEGSVNSVAWNPVNERMFASCSDDRTIRIWEAPPPPLPLDMPLLRTAPTGAEKGKGKPRQQPDSSHIPCSSSKDKPPA</sequence>
<dbReference type="PROSITE" id="PS50294">
    <property type="entry name" value="WD_REPEATS_REGION"/>
    <property type="match status" value="2"/>
</dbReference>
<dbReference type="PROSITE" id="PS50082">
    <property type="entry name" value="WD_REPEATS_2"/>
    <property type="match status" value="5"/>
</dbReference>
<keyword evidence="1 3" id="KW-0853">WD repeat</keyword>
<dbReference type="CDD" id="cd00200">
    <property type="entry name" value="WD40"/>
    <property type="match status" value="1"/>
</dbReference>
<dbReference type="GO" id="GO:0034657">
    <property type="term" value="C:GID complex"/>
    <property type="evidence" value="ECO:0007669"/>
    <property type="project" value="TreeGrafter"/>
</dbReference>
<organism evidence="5 6">
    <name type="scientific">Panaeolus cyanescens</name>
    <dbReference type="NCBI Taxonomy" id="181874"/>
    <lineage>
        <taxon>Eukaryota</taxon>
        <taxon>Fungi</taxon>
        <taxon>Dikarya</taxon>
        <taxon>Basidiomycota</taxon>
        <taxon>Agaricomycotina</taxon>
        <taxon>Agaricomycetes</taxon>
        <taxon>Agaricomycetidae</taxon>
        <taxon>Agaricales</taxon>
        <taxon>Agaricineae</taxon>
        <taxon>Galeropsidaceae</taxon>
        <taxon>Panaeolus</taxon>
    </lineage>
</organism>
<keyword evidence="6" id="KW-1185">Reference proteome</keyword>
<dbReference type="PANTHER" id="PTHR22838">
    <property type="entry name" value="WD REPEAT PROTEIN 26-RELATED"/>
    <property type="match status" value="1"/>
</dbReference>
<evidence type="ECO:0000256" key="1">
    <source>
        <dbReference type="ARBA" id="ARBA00022574"/>
    </source>
</evidence>
<feature type="repeat" description="WD" evidence="3">
    <location>
        <begin position="285"/>
        <end position="317"/>
    </location>
</feature>
<dbReference type="Pfam" id="PF00400">
    <property type="entry name" value="WD40"/>
    <property type="match status" value="5"/>
</dbReference>
<feature type="compositionally biased region" description="Polar residues" evidence="4">
    <location>
        <begin position="48"/>
        <end position="66"/>
    </location>
</feature>
<evidence type="ECO:0000313" key="5">
    <source>
        <dbReference type="EMBL" id="PPQ72113.1"/>
    </source>
</evidence>
<dbReference type="InterPro" id="IPR051350">
    <property type="entry name" value="WD_repeat-ST_regulator"/>
</dbReference>
<dbReference type="EMBL" id="NHTK01005885">
    <property type="protein sequence ID" value="PPQ72113.1"/>
    <property type="molecule type" value="Genomic_DNA"/>
</dbReference>
<dbReference type="InterPro" id="IPR036322">
    <property type="entry name" value="WD40_repeat_dom_sf"/>
</dbReference>
<dbReference type="AlphaFoldDB" id="A0A409W0X1"/>
<feature type="repeat" description="WD" evidence="3">
    <location>
        <begin position="454"/>
        <end position="480"/>
    </location>
</feature>
<feature type="compositionally biased region" description="Polar residues" evidence="4">
    <location>
        <begin position="545"/>
        <end position="555"/>
    </location>
</feature>
<dbReference type="PROSITE" id="PS00678">
    <property type="entry name" value="WD_REPEATS_1"/>
    <property type="match status" value="1"/>
</dbReference>
<dbReference type="STRING" id="181874.A0A409W0X1"/>
<name>A0A409W0X1_9AGAR</name>
<dbReference type="InterPro" id="IPR001680">
    <property type="entry name" value="WD40_rpt"/>
</dbReference>
<gene>
    <name evidence="5" type="ORF">CVT24_002424</name>
</gene>
<feature type="compositionally biased region" description="Polar residues" evidence="4">
    <location>
        <begin position="362"/>
        <end position="371"/>
    </location>
</feature>
<feature type="repeat" description="WD" evidence="3">
    <location>
        <begin position="244"/>
        <end position="284"/>
    </location>
</feature>
<feature type="region of interest" description="Disordered" evidence="4">
    <location>
        <begin position="516"/>
        <end position="562"/>
    </location>
</feature>
<feature type="region of interest" description="Disordered" evidence="4">
    <location>
        <begin position="353"/>
        <end position="373"/>
    </location>
</feature>
<evidence type="ECO:0000256" key="2">
    <source>
        <dbReference type="ARBA" id="ARBA00022737"/>
    </source>
</evidence>
<feature type="repeat" description="WD" evidence="3">
    <location>
        <begin position="486"/>
        <end position="515"/>
    </location>
</feature>
<keyword evidence="2" id="KW-0677">Repeat</keyword>
<dbReference type="FunCoup" id="A0A409W0X1">
    <property type="interactions" value="247"/>
</dbReference>